<reference evidence="3" key="1">
    <citation type="journal article" date="2014" name="Int. J. Syst. Evol. Microbiol.">
        <title>Complete genome sequence of Corynebacterium casei LMG S-19264T (=DSM 44701T), isolated from a smear-ripened cheese.</title>
        <authorList>
            <consortium name="US DOE Joint Genome Institute (JGI-PGF)"/>
            <person name="Walter F."/>
            <person name="Albersmeier A."/>
            <person name="Kalinowski J."/>
            <person name="Ruckert C."/>
        </authorList>
    </citation>
    <scope>NUCLEOTIDE SEQUENCE</scope>
    <source>
        <strain evidence="3">KCTC 12719</strain>
    </source>
</reference>
<dbReference type="Proteomes" id="UP000610456">
    <property type="component" value="Unassembled WGS sequence"/>
</dbReference>
<organism evidence="3 4">
    <name type="scientific">Salinimicrobium marinum</name>
    <dbReference type="NCBI Taxonomy" id="680283"/>
    <lineage>
        <taxon>Bacteria</taxon>
        <taxon>Pseudomonadati</taxon>
        <taxon>Bacteroidota</taxon>
        <taxon>Flavobacteriia</taxon>
        <taxon>Flavobacteriales</taxon>
        <taxon>Flavobacteriaceae</taxon>
        <taxon>Salinimicrobium</taxon>
    </lineage>
</organism>
<dbReference type="InterPro" id="IPR027051">
    <property type="entry name" value="XdhC_Rossmann_dom"/>
</dbReference>
<evidence type="ECO:0000313" key="4">
    <source>
        <dbReference type="Proteomes" id="UP000610456"/>
    </source>
</evidence>
<reference evidence="3" key="2">
    <citation type="submission" date="2020-09" db="EMBL/GenBank/DDBJ databases">
        <authorList>
            <person name="Sun Q."/>
            <person name="Kim S."/>
        </authorList>
    </citation>
    <scope>NUCLEOTIDE SEQUENCE</scope>
    <source>
        <strain evidence="3">KCTC 12719</strain>
    </source>
</reference>
<dbReference type="InterPro" id="IPR052698">
    <property type="entry name" value="MoCofactor_Util/Proc"/>
</dbReference>
<dbReference type="Pfam" id="PF02625">
    <property type="entry name" value="XdhC_CoxI"/>
    <property type="match status" value="1"/>
</dbReference>
<dbReference type="PANTHER" id="PTHR30388:SF6">
    <property type="entry name" value="XANTHINE DEHYDROGENASE SUBUNIT A-RELATED"/>
    <property type="match status" value="1"/>
</dbReference>
<dbReference type="AlphaFoldDB" id="A0A918SK71"/>
<proteinExistence type="predicted"/>
<gene>
    <name evidence="3" type="ORF">GCM10007103_31380</name>
</gene>
<dbReference type="PANTHER" id="PTHR30388">
    <property type="entry name" value="ALDEHYDE OXIDOREDUCTASE MOLYBDENUM COFACTOR ASSEMBLY PROTEIN"/>
    <property type="match status" value="1"/>
</dbReference>
<dbReference type="InterPro" id="IPR003777">
    <property type="entry name" value="XdhC_CoxI"/>
</dbReference>
<dbReference type="EMBL" id="BMXB01000018">
    <property type="protein sequence ID" value="GHA48153.1"/>
    <property type="molecule type" value="Genomic_DNA"/>
</dbReference>
<feature type="domain" description="XdhC Rossmann" evidence="2">
    <location>
        <begin position="175"/>
        <end position="318"/>
    </location>
</feature>
<dbReference type="RefSeq" id="WP_189605814.1">
    <property type="nucleotide sequence ID" value="NZ_BMXB01000018.1"/>
</dbReference>
<evidence type="ECO:0000259" key="1">
    <source>
        <dbReference type="Pfam" id="PF02625"/>
    </source>
</evidence>
<accession>A0A918SK71</accession>
<dbReference type="Gene3D" id="3.40.50.720">
    <property type="entry name" value="NAD(P)-binding Rossmann-like Domain"/>
    <property type="match status" value="1"/>
</dbReference>
<comment type="caution">
    <text evidence="3">The sequence shown here is derived from an EMBL/GenBank/DDBJ whole genome shotgun (WGS) entry which is preliminary data.</text>
</comment>
<dbReference type="Pfam" id="PF13478">
    <property type="entry name" value="XdhC_C"/>
    <property type="match status" value="1"/>
</dbReference>
<feature type="domain" description="XdhC- CoxI" evidence="1">
    <location>
        <begin position="17"/>
        <end position="82"/>
    </location>
</feature>
<keyword evidence="4" id="KW-1185">Reference proteome</keyword>
<protein>
    <submittedName>
        <fullName evidence="3">Xanthine dehydrogenase</fullName>
    </submittedName>
</protein>
<sequence length="339" mass="37962">MTHEFKKIIESGVRNREKGIKSVLATVVALDGSSYRKPGVRMLLGEDGSMTGAVSGGCVEKEVLLQAQMVFQNNQAKMMTYDGRYRLGCEGILYILLEPFAVTGDLQEIFSSTFRERKSFVLESFFKKEDFQSVEMGSLVHFGNGKTSAFSDVFQLKDLENFLVFEQEMKPPFKMIIIGSEHDAVQMCSAAALMGWEVQVIASPKDPRSIENFPGAGEVLHLTPEETTMLAVDEETAVILMNHNYARDLQFLLAIKDKSPVYIGLLGAVKRREQLFNELIEFHPEIDYTFLDKIHGPAGLDIGAITPQEIAVSILSEILTVLRKKDAVFLKNKQDKIHN</sequence>
<evidence type="ECO:0000259" key="2">
    <source>
        <dbReference type="Pfam" id="PF13478"/>
    </source>
</evidence>
<evidence type="ECO:0000313" key="3">
    <source>
        <dbReference type="EMBL" id="GHA48153.1"/>
    </source>
</evidence>
<name>A0A918SK71_9FLAO</name>